<dbReference type="PATRIC" id="fig|927665.4.peg.4143"/>
<evidence type="ECO:0000313" key="2">
    <source>
        <dbReference type="EMBL" id="KKB48804.1"/>
    </source>
</evidence>
<dbReference type="Gene3D" id="3.30.1380.10">
    <property type="match status" value="1"/>
</dbReference>
<dbReference type="EMBL" id="AQHV01000021">
    <property type="protein sequence ID" value="KKB48804.1"/>
    <property type="molecule type" value="Genomic_DNA"/>
</dbReference>
<reference evidence="2 3" key="1">
    <citation type="submission" date="2013-04" db="EMBL/GenBank/DDBJ databases">
        <title>The Genome Sequence of Parabacteroides goldsteinii DSM 19448.</title>
        <authorList>
            <consortium name="The Broad Institute Genomics Platform"/>
            <person name="Earl A."/>
            <person name="Ward D."/>
            <person name="Feldgarden M."/>
            <person name="Gevers D."/>
            <person name="Martens E."/>
            <person name="Sakamoto M."/>
            <person name="Benno Y."/>
            <person name="Song Y."/>
            <person name="Liu C."/>
            <person name="Lee J."/>
            <person name="Bolanos M."/>
            <person name="Vaisanen M.L."/>
            <person name="Finegold S.M."/>
            <person name="Walker B."/>
            <person name="Young S."/>
            <person name="Zeng Q."/>
            <person name="Gargeya S."/>
            <person name="Fitzgerald M."/>
            <person name="Haas B."/>
            <person name="Abouelleil A."/>
            <person name="Allen A.W."/>
            <person name="Alvarado L."/>
            <person name="Arachchi H.M."/>
            <person name="Berlin A.M."/>
            <person name="Chapman S.B."/>
            <person name="Gainer-Dewar J."/>
            <person name="Goldberg J."/>
            <person name="Griggs A."/>
            <person name="Gujja S."/>
            <person name="Hansen M."/>
            <person name="Howarth C."/>
            <person name="Imamovic A."/>
            <person name="Ireland A."/>
            <person name="Larimer J."/>
            <person name="McCowan C."/>
            <person name="Murphy C."/>
            <person name="Pearson M."/>
            <person name="Poon T.W."/>
            <person name="Priest M."/>
            <person name="Roberts A."/>
            <person name="Saif S."/>
            <person name="Shea T."/>
            <person name="Sisk P."/>
            <person name="Sykes S."/>
            <person name="Wortman J."/>
            <person name="Nusbaum C."/>
            <person name="Birren B."/>
        </authorList>
    </citation>
    <scope>NUCLEOTIDE SEQUENCE [LARGE SCALE GENOMIC DNA]</scope>
    <source>
        <strain evidence="2 3">DSM 19448</strain>
    </source>
</reference>
<feature type="domain" description="Peptidase M15A C-terminal" evidence="1">
    <location>
        <begin position="6"/>
        <end position="120"/>
    </location>
</feature>
<dbReference type="AlphaFoldDB" id="A0A0F5ITB0"/>
<dbReference type="InterPro" id="IPR009045">
    <property type="entry name" value="Zn_M74/Hedgehog-like"/>
</dbReference>
<dbReference type="STRING" id="927665.HMPREF1535_04033"/>
<proteinExistence type="predicted"/>
<evidence type="ECO:0000313" key="3">
    <source>
        <dbReference type="Proteomes" id="UP000033047"/>
    </source>
</evidence>
<accession>A0A0F5ITB0</accession>
<organism evidence="2 3">
    <name type="scientific">Parabacteroides goldsteinii DSM 19448 = WAL 12034</name>
    <dbReference type="NCBI Taxonomy" id="927665"/>
    <lineage>
        <taxon>Bacteria</taxon>
        <taxon>Pseudomonadati</taxon>
        <taxon>Bacteroidota</taxon>
        <taxon>Bacteroidia</taxon>
        <taxon>Bacteroidales</taxon>
        <taxon>Tannerellaceae</taxon>
        <taxon>Parabacteroides</taxon>
    </lineage>
</organism>
<dbReference type="Proteomes" id="UP000033047">
    <property type="component" value="Unassembled WGS sequence"/>
</dbReference>
<dbReference type="HOGENOM" id="CLU_124897_0_2_10"/>
<gene>
    <name evidence="2" type="ORF">HMPREF1535_04033</name>
</gene>
<evidence type="ECO:0000259" key="1">
    <source>
        <dbReference type="Pfam" id="PF08291"/>
    </source>
</evidence>
<dbReference type="Pfam" id="PF08291">
    <property type="entry name" value="Peptidase_M15_3"/>
    <property type="match status" value="1"/>
</dbReference>
<dbReference type="SUPFAM" id="SSF55166">
    <property type="entry name" value="Hedgehog/DD-peptidase"/>
    <property type="match status" value="1"/>
</dbReference>
<dbReference type="RefSeq" id="WP_046147221.1">
    <property type="nucleotide sequence ID" value="NZ_KQ033913.1"/>
</dbReference>
<sequence>MNLSRNFTFEELTYSRIAVENGLENVPNPQALQALKNLVVDLLQPLRNRYGSAIAITSGYRNETVNLLAGGVKNSQHTKGEAADCYIAEGPEKLLEVLKESGLPFDQAILYRRKKFLHLSYREGFNRRQVLYR</sequence>
<comment type="caution">
    <text evidence="2">The sequence shown here is derived from an EMBL/GenBank/DDBJ whole genome shotgun (WGS) entry which is preliminary data.</text>
</comment>
<dbReference type="InterPro" id="IPR013230">
    <property type="entry name" value="Peptidase_M15A_C"/>
</dbReference>
<protein>
    <recommendedName>
        <fullName evidence="1">Peptidase M15A C-terminal domain-containing protein</fullName>
    </recommendedName>
</protein>
<name>A0A0F5ITB0_9BACT</name>